<evidence type="ECO:0000313" key="1">
    <source>
        <dbReference type="EMBL" id="SVB15392.1"/>
    </source>
</evidence>
<reference evidence="1" key="1">
    <citation type="submission" date="2018-05" db="EMBL/GenBank/DDBJ databases">
        <authorList>
            <person name="Lanie J.A."/>
            <person name="Ng W.-L."/>
            <person name="Kazmierczak K.M."/>
            <person name="Andrzejewski T.M."/>
            <person name="Davidsen T.M."/>
            <person name="Wayne K.J."/>
            <person name="Tettelin H."/>
            <person name="Glass J.I."/>
            <person name="Rusch D."/>
            <person name="Podicherti R."/>
            <person name="Tsui H.-C.T."/>
            <person name="Winkler M.E."/>
        </authorList>
    </citation>
    <scope>NUCLEOTIDE SEQUENCE</scope>
</reference>
<dbReference type="EMBL" id="UINC01030653">
    <property type="protein sequence ID" value="SVB15392.1"/>
    <property type="molecule type" value="Genomic_DNA"/>
</dbReference>
<dbReference type="AlphaFoldDB" id="A0A382BPS1"/>
<protein>
    <submittedName>
        <fullName evidence="1">Uncharacterized protein</fullName>
    </submittedName>
</protein>
<gene>
    <name evidence="1" type="ORF">METZ01_LOCUS168246</name>
</gene>
<accession>A0A382BPS1</accession>
<proteinExistence type="predicted"/>
<name>A0A382BPS1_9ZZZZ</name>
<organism evidence="1">
    <name type="scientific">marine metagenome</name>
    <dbReference type="NCBI Taxonomy" id="408172"/>
    <lineage>
        <taxon>unclassified sequences</taxon>
        <taxon>metagenomes</taxon>
        <taxon>ecological metagenomes</taxon>
    </lineage>
</organism>
<sequence length="103" mass="11583">VHQCWLLQALEGGCRERCPLLTQRRTLVVLLGDVCDIEPGIPVVLNQSRWQPRVEGQLVVREEADDGPDPHVLDFLDPLIDHFPADTCSFRVPRTGGLRELSC</sequence>
<feature type="non-terminal residue" evidence="1">
    <location>
        <position position="1"/>
    </location>
</feature>